<evidence type="ECO:0000256" key="1">
    <source>
        <dbReference type="ARBA" id="ARBA00008056"/>
    </source>
</evidence>
<dbReference type="VEuPathDB" id="FungiDB:MPH_07436"/>
<sequence>MPLPVIDAHALHSGTAEELAVFDRELFSAFVRDGAVKLKNTAISDDQIERTFQTCKDFFRLPAHVKNLVANDPTQAQQRGYSVAGEEKTWFLESAKAGGPAPKHGDARESIDIGAVIDTQFPNKWLPEHVLPQHRAIMEAFFSSCADLCTSILTSLARARQLPCADAFAARCSHAASTARSNHYPAVEGALLEAGDVGRAWPHRDFGIITLVFPGTVGGLEYENREKAGSGGVSFEPVGFTSPADIVVQAAETLQRWTNDEVRACLHRVARPDAQEMGEDGLAPERTSLVFFCKADRDVSVGPMPEFVRGGEEPVYEEMTALEYQGQRNKAHYPG</sequence>
<gene>
    <name evidence="4" type="ORF">MPH_07436</name>
</gene>
<evidence type="ECO:0000259" key="3">
    <source>
        <dbReference type="PROSITE" id="PS51471"/>
    </source>
</evidence>
<dbReference type="HOGENOM" id="CLU_010119_6_1_1"/>
<dbReference type="AlphaFoldDB" id="K2SEW7"/>
<evidence type="ECO:0000313" key="5">
    <source>
        <dbReference type="Proteomes" id="UP000007129"/>
    </source>
</evidence>
<keyword evidence="2" id="KW-0408">Iron</keyword>
<name>K2SEW7_MACPH</name>
<dbReference type="SUPFAM" id="SSF51197">
    <property type="entry name" value="Clavaminate synthase-like"/>
    <property type="match status" value="1"/>
</dbReference>
<dbReference type="Gene3D" id="2.60.120.330">
    <property type="entry name" value="B-lactam Antibiotic, Isopenicillin N Synthase, Chain"/>
    <property type="match status" value="1"/>
</dbReference>
<keyword evidence="2" id="KW-0479">Metal-binding</keyword>
<dbReference type="STRING" id="1126212.K2SEW7"/>
<dbReference type="InParanoid" id="K2SEW7"/>
<reference evidence="4 5" key="1">
    <citation type="journal article" date="2012" name="BMC Genomics">
        <title>Tools to kill: Genome of one of the most destructive plant pathogenic fungi Macrophomina phaseolina.</title>
        <authorList>
            <person name="Islam M.S."/>
            <person name="Haque M.S."/>
            <person name="Islam M.M."/>
            <person name="Emdad E.M."/>
            <person name="Halim A."/>
            <person name="Hossen Q.M.M."/>
            <person name="Hossain M.Z."/>
            <person name="Ahmed B."/>
            <person name="Rahim S."/>
            <person name="Rahman M.S."/>
            <person name="Alam M.M."/>
            <person name="Hou S."/>
            <person name="Wan X."/>
            <person name="Saito J.A."/>
            <person name="Alam M."/>
        </authorList>
    </citation>
    <scope>NUCLEOTIDE SEQUENCE [LARGE SCALE GENOMIC DNA]</scope>
    <source>
        <strain evidence="4 5">MS6</strain>
    </source>
</reference>
<comment type="similarity">
    <text evidence="1 2">Belongs to the iron/ascorbate-dependent oxidoreductase family.</text>
</comment>
<dbReference type="EMBL" id="AHHD01000300">
    <property type="protein sequence ID" value="EKG15385.1"/>
    <property type="molecule type" value="Genomic_DNA"/>
</dbReference>
<dbReference type="InterPro" id="IPR044861">
    <property type="entry name" value="IPNS-like_FE2OG_OXY"/>
</dbReference>
<dbReference type="InterPro" id="IPR026992">
    <property type="entry name" value="DIOX_N"/>
</dbReference>
<proteinExistence type="inferred from homology"/>
<dbReference type="Pfam" id="PF03171">
    <property type="entry name" value="2OG-FeII_Oxy"/>
    <property type="match status" value="1"/>
</dbReference>
<organism evidence="4 5">
    <name type="scientific">Macrophomina phaseolina (strain MS6)</name>
    <name type="common">Charcoal rot fungus</name>
    <dbReference type="NCBI Taxonomy" id="1126212"/>
    <lineage>
        <taxon>Eukaryota</taxon>
        <taxon>Fungi</taxon>
        <taxon>Dikarya</taxon>
        <taxon>Ascomycota</taxon>
        <taxon>Pezizomycotina</taxon>
        <taxon>Dothideomycetes</taxon>
        <taxon>Dothideomycetes incertae sedis</taxon>
        <taxon>Botryosphaeriales</taxon>
        <taxon>Botryosphaeriaceae</taxon>
        <taxon>Macrophomina</taxon>
    </lineage>
</organism>
<evidence type="ECO:0000256" key="2">
    <source>
        <dbReference type="RuleBase" id="RU003682"/>
    </source>
</evidence>
<dbReference type="OrthoDB" id="288590at2759"/>
<dbReference type="InterPro" id="IPR050231">
    <property type="entry name" value="Iron_ascorbate_oxido_reductase"/>
</dbReference>
<dbReference type="Pfam" id="PF14226">
    <property type="entry name" value="DIOX_N"/>
    <property type="match status" value="1"/>
</dbReference>
<keyword evidence="2" id="KW-0560">Oxidoreductase</keyword>
<comment type="caution">
    <text evidence="4">The sequence shown here is derived from an EMBL/GenBank/DDBJ whole genome shotgun (WGS) entry which is preliminary data.</text>
</comment>
<dbReference type="PROSITE" id="PS51471">
    <property type="entry name" value="FE2OG_OXY"/>
    <property type="match status" value="1"/>
</dbReference>
<dbReference type="Proteomes" id="UP000007129">
    <property type="component" value="Unassembled WGS sequence"/>
</dbReference>
<dbReference type="GO" id="GO:0044283">
    <property type="term" value="P:small molecule biosynthetic process"/>
    <property type="evidence" value="ECO:0007669"/>
    <property type="project" value="UniProtKB-ARBA"/>
</dbReference>
<evidence type="ECO:0000313" key="4">
    <source>
        <dbReference type="EMBL" id="EKG15385.1"/>
    </source>
</evidence>
<dbReference type="InterPro" id="IPR027443">
    <property type="entry name" value="IPNS-like_sf"/>
</dbReference>
<dbReference type="InterPro" id="IPR005123">
    <property type="entry name" value="Oxoglu/Fe-dep_dioxygenase_dom"/>
</dbReference>
<dbReference type="GO" id="GO:0016491">
    <property type="term" value="F:oxidoreductase activity"/>
    <property type="evidence" value="ECO:0007669"/>
    <property type="project" value="UniProtKB-KW"/>
</dbReference>
<dbReference type="GO" id="GO:0046872">
    <property type="term" value="F:metal ion binding"/>
    <property type="evidence" value="ECO:0007669"/>
    <property type="project" value="UniProtKB-KW"/>
</dbReference>
<dbReference type="PANTHER" id="PTHR47990">
    <property type="entry name" value="2-OXOGLUTARATE (2OG) AND FE(II)-DEPENDENT OXYGENASE SUPERFAMILY PROTEIN-RELATED"/>
    <property type="match status" value="1"/>
</dbReference>
<dbReference type="eggNOG" id="KOG0143">
    <property type="taxonomic scope" value="Eukaryota"/>
</dbReference>
<protein>
    <submittedName>
        <fullName evidence="4">Oxoglutarate/iron-dependent oxygenase</fullName>
    </submittedName>
</protein>
<feature type="domain" description="Fe2OG dioxygenase" evidence="3">
    <location>
        <begin position="172"/>
        <end position="295"/>
    </location>
</feature>
<accession>K2SEW7</accession>